<evidence type="ECO:0000313" key="5">
    <source>
        <dbReference type="Ensembl" id="ENSMMOP00000026006.1"/>
    </source>
</evidence>
<feature type="compositionally biased region" description="Polar residues" evidence="3">
    <location>
        <begin position="1"/>
        <end position="29"/>
    </location>
</feature>
<feature type="region of interest" description="Disordered" evidence="3">
    <location>
        <begin position="1"/>
        <end position="114"/>
    </location>
</feature>
<organism evidence="5 6">
    <name type="scientific">Mola mola</name>
    <name type="common">Ocean sunfish</name>
    <name type="synonym">Tetraodon mola</name>
    <dbReference type="NCBI Taxonomy" id="94237"/>
    <lineage>
        <taxon>Eukaryota</taxon>
        <taxon>Metazoa</taxon>
        <taxon>Chordata</taxon>
        <taxon>Craniata</taxon>
        <taxon>Vertebrata</taxon>
        <taxon>Euteleostomi</taxon>
        <taxon>Actinopterygii</taxon>
        <taxon>Neopterygii</taxon>
        <taxon>Teleostei</taxon>
        <taxon>Neoteleostei</taxon>
        <taxon>Acanthomorphata</taxon>
        <taxon>Eupercaria</taxon>
        <taxon>Tetraodontiformes</taxon>
        <taxon>Molidae</taxon>
        <taxon>Mola</taxon>
    </lineage>
</organism>
<feature type="compositionally biased region" description="Polar residues" evidence="3">
    <location>
        <begin position="247"/>
        <end position="268"/>
    </location>
</feature>
<dbReference type="STRING" id="94237.ENSMMOP00000026006"/>
<feature type="compositionally biased region" description="Polar residues" evidence="3">
    <location>
        <begin position="305"/>
        <end position="314"/>
    </location>
</feature>
<feature type="compositionally biased region" description="Low complexity" evidence="3">
    <location>
        <begin position="533"/>
        <end position="543"/>
    </location>
</feature>
<feature type="compositionally biased region" description="Basic and acidic residues" evidence="3">
    <location>
        <begin position="59"/>
        <end position="71"/>
    </location>
</feature>
<dbReference type="InterPro" id="IPR029326">
    <property type="entry name" value="SSFA2_C"/>
</dbReference>
<evidence type="ECO:0000256" key="2">
    <source>
        <dbReference type="SAM" id="Coils"/>
    </source>
</evidence>
<dbReference type="InterPro" id="IPR043444">
    <property type="entry name" value="TESPA1-like"/>
</dbReference>
<evidence type="ECO:0000313" key="6">
    <source>
        <dbReference type="Proteomes" id="UP000261620"/>
    </source>
</evidence>
<dbReference type="PANTHER" id="PTHR17469">
    <property type="entry name" value="SPERM SPECIFIC ANTIGEN 2-RELATED"/>
    <property type="match status" value="1"/>
</dbReference>
<proteinExistence type="predicted"/>
<accession>A0A3Q3XNE9</accession>
<dbReference type="PANTHER" id="PTHR17469:SF11">
    <property type="entry name" value="PROTEIN ITPRID2"/>
    <property type="match status" value="1"/>
</dbReference>
<feature type="compositionally biased region" description="Basic and acidic residues" evidence="3">
    <location>
        <begin position="545"/>
        <end position="554"/>
    </location>
</feature>
<evidence type="ECO:0000256" key="3">
    <source>
        <dbReference type="SAM" id="MobiDB-lite"/>
    </source>
</evidence>
<dbReference type="AlphaFoldDB" id="A0A3Q3XNE9"/>
<feature type="compositionally biased region" description="Acidic residues" evidence="3">
    <location>
        <begin position="578"/>
        <end position="589"/>
    </location>
</feature>
<dbReference type="Proteomes" id="UP000261620">
    <property type="component" value="Unplaced"/>
</dbReference>
<sequence length="628" mass="70157">MLINFNQVQESSDSCDSETTVTSHPSQDVVTPLALDQPAFDLPDGIPKEAVLGGSQDEEQIKSGDRTHAEPEPQITQSLSAVDQELHTQNQPALKQDPHHTQHLPESSTDTELPTEVVNAEDGAQEEHASLDDSGSLYPPVSSSPVLCALKRAQQNQLSRLGQWIEPKSSDAAEFPGRGRGRRRGGIPLQRSSSLPSSVISPSSVVSSVRIQFGRGRTSCSQPRYSFRYSREAGGEKEAEEEETEGQTSSLSTLVINPPSSSGINNQPKLPMEAPVRTKPIPRPLMRSSCSLQSSSPPPDLSLRGHSQSWTTQSFPDLSSIQQPVGPYQQNTSTNRIQQSLNPRQMMFRNPNPTPPYLSPSPSPSLNHNPYPMLQNPPLQYPSPLQPYASLPNLFHYNNPSLQKRRSLNVFRSQMMDLELSIMQQQALVYRHLSPAERLEVEQLQSLRSAVRQELQELEQQLEDRLMEMTHQSKYRVYTMHTARDRLLKLSCRFVIQINIVLKSSLFLAAQVSDLLREQFFLQSEITYDGRASSSRRSSCSSSLVREEGGDGEQRPSMYRASINITPTPPPRPKIHTEEEEEEEEEGEKDEGGVKIPEVEGAVGNIKVENLQQLIRQVIVSLFYSKRT</sequence>
<feature type="compositionally biased region" description="Low complexity" evidence="3">
    <location>
        <begin position="284"/>
        <end position="295"/>
    </location>
</feature>
<dbReference type="OMA" id="KESQHDS"/>
<feature type="region of interest" description="Disordered" evidence="3">
    <location>
        <begin position="163"/>
        <end position="201"/>
    </location>
</feature>
<protein>
    <recommendedName>
        <fullName evidence="4">Sperm-specific antigen 2 C-terminal domain-containing protein</fullName>
    </recommendedName>
</protein>
<evidence type="ECO:0000259" key="4">
    <source>
        <dbReference type="Pfam" id="PF14723"/>
    </source>
</evidence>
<feature type="region of interest" description="Disordered" evidence="3">
    <location>
        <begin position="532"/>
        <end position="597"/>
    </location>
</feature>
<reference evidence="5" key="2">
    <citation type="submission" date="2025-09" db="UniProtKB">
        <authorList>
            <consortium name="Ensembl"/>
        </authorList>
    </citation>
    <scope>IDENTIFICATION</scope>
</reference>
<keyword evidence="1 2" id="KW-0175">Coiled coil</keyword>
<keyword evidence="6" id="KW-1185">Reference proteome</keyword>
<feature type="compositionally biased region" description="Low complexity" evidence="3">
    <location>
        <begin position="189"/>
        <end position="201"/>
    </location>
</feature>
<reference evidence="5" key="1">
    <citation type="submission" date="2025-08" db="UniProtKB">
        <authorList>
            <consortium name="Ensembl"/>
        </authorList>
    </citation>
    <scope>IDENTIFICATION</scope>
</reference>
<feature type="coiled-coil region" evidence="2">
    <location>
        <begin position="441"/>
        <end position="472"/>
    </location>
</feature>
<feature type="domain" description="Sperm-specific antigen 2 C-terminal" evidence="4">
    <location>
        <begin position="401"/>
        <end position="472"/>
    </location>
</feature>
<feature type="region of interest" description="Disordered" evidence="3">
    <location>
        <begin position="218"/>
        <end position="314"/>
    </location>
</feature>
<evidence type="ECO:0000256" key="1">
    <source>
        <dbReference type="ARBA" id="ARBA00023054"/>
    </source>
</evidence>
<dbReference type="Pfam" id="PF14723">
    <property type="entry name" value="SSFA2_C"/>
    <property type="match status" value="1"/>
</dbReference>
<feature type="compositionally biased region" description="Polar residues" evidence="3">
    <location>
        <begin position="74"/>
        <end position="93"/>
    </location>
</feature>
<dbReference type="Ensembl" id="ENSMMOT00000026447.1">
    <property type="protein sequence ID" value="ENSMMOP00000026006.1"/>
    <property type="gene ID" value="ENSMMOG00000019725.1"/>
</dbReference>
<name>A0A3Q3XNE9_MOLML</name>